<accession>A0A1H3AVJ2</accession>
<dbReference type="AlphaFoldDB" id="A0A1H3AVJ2"/>
<dbReference type="OrthoDB" id="9782042at2"/>
<dbReference type="RefSeq" id="WP_159428679.1">
    <property type="nucleotide sequence ID" value="NZ_BSYN01000008.1"/>
</dbReference>
<proteinExistence type="inferred from homology"/>
<evidence type="ECO:0000313" key="4">
    <source>
        <dbReference type="EMBL" id="SDX33752.1"/>
    </source>
</evidence>
<dbReference type="GO" id="GO:0006777">
    <property type="term" value="P:Mo-molybdopterin cofactor biosynthetic process"/>
    <property type="evidence" value="ECO:0007669"/>
    <property type="project" value="UniProtKB-UniRule"/>
</dbReference>
<comment type="function">
    <text evidence="3">Required for formate dehydrogenase (FDH) activity. Acts as a sulfur carrier protein that transfers sulfur from IscS to the molybdenum cofactor prior to its insertion into FDH.</text>
</comment>
<comment type="similarity">
    <text evidence="3">Belongs to the FdhD family.</text>
</comment>
<dbReference type="SUPFAM" id="SSF53927">
    <property type="entry name" value="Cytidine deaminase-like"/>
    <property type="match status" value="1"/>
</dbReference>
<sequence length="260" mass="29195">MESIKRVNIVRIKGDEAKEEEDVVIKEYPFTIFINDEEVITLLCSPGSLKELMVGFLYSEGFLTSLQDIDRISIDEDKGLGYIYLKNINQFSEKLRGKRTITSGCGKGTLFYNVLDSFKSKKIEKPLAVEVERIKELIREFNKKSELFLNTGGVHSCALCSKDDIILFEEDIGRHNALDKIFGKALLEGVETKDKIILTSGRISSEILIKSAKRQVPVIVSRSAPTSLSVDLAEELGITLIGFARGQKMNIYTNFPSLIF</sequence>
<evidence type="ECO:0000256" key="3">
    <source>
        <dbReference type="HAMAP-Rule" id="MF_00187"/>
    </source>
</evidence>
<dbReference type="HAMAP" id="MF_00187">
    <property type="entry name" value="FdhD"/>
    <property type="match status" value="1"/>
</dbReference>
<dbReference type="GO" id="GO:0016783">
    <property type="term" value="F:sulfurtransferase activity"/>
    <property type="evidence" value="ECO:0007669"/>
    <property type="project" value="InterPro"/>
</dbReference>
<dbReference type="Proteomes" id="UP000198828">
    <property type="component" value="Unassembled WGS sequence"/>
</dbReference>
<dbReference type="GO" id="GO:0097163">
    <property type="term" value="F:sulfur carrier activity"/>
    <property type="evidence" value="ECO:0007669"/>
    <property type="project" value="UniProtKB-UniRule"/>
</dbReference>
<dbReference type="InterPro" id="IPR003786">
    <property type="entry name" value="FdhD"/>
</dbReference>
<dbReference type="GO" id="GO:0005737">
    <property type="term" value="C:cytoplasm"/>
    <property type="evidence" value="ECO:0007669"/>
    <property type="project" value="UniProtKB-SubCell"/>
</dbReference>
<comment type="subcellular location">
    <subcellularLocation>
        <location evidence="3">Cytoplasm</location>
    </subcellularLocation>
</comment>
<evidence type="ECO:0000256" key="1">
    <source>
        <dbReference type="ARBA" id="ARBA00022490"/>
    </source>
</evidence>
<organism evidence="4 5">
    <name type="scientific">Tepidimicrobium xylanilyticum</name>
    <dbReference type="NCBI Taxonomy" id="1123352"/>
    <lineage>
        <taxon>Bacteria</taxon>
        <taxon>Bacillati</taxon>
        <taxon>Bacillota</taxon>
        <taxon>Tissierellia</taxon>
        <taxon>Tissierellales</taxon>
        <taxon>Tepidimicrobiaceae</taxon>
        <taxon>Tepidimicrobium</taxon>
    </lineage>
</organism>
<dbReference type="EMBL" id="FNNG01000009">
    <property type="protein sequence ID" value="SDX33752.1"/>
    <property type="molecule type" value="Genomic_DNA"/>
</dbReference>
<name>A0A1H3AVJ2_9FIRM</name>
<dbReference type="Gene3D" id="3.10.20.10">
    <property type="match status" value="1"/>
</dbReference>
<evidence type="ECO:0000313" key="5">
    <source>
        <dbReference type="Proteomes" id="UP000198828"/>
    </source>
</evidence>
<dbReference type="NCBIfam" id="TIGR00129">
    <property type="entry name" value="fdhD_narQ"/>
    <property type="match status" value="1"/>
</dbReference>
<keyword evidence="2 3" id="KW-0501">Molybdenum cofactor biosynthesis</keyword>
<dbReference type="PANTHER" id="PTHR30592:SF1">
    <property type="entry name" value="SULFUR CARRIER PROTEIN FDHD"/>
    <property type="match status" value="1"/>
</dbReference>
<feature type="binding site" evidence="3">
    <location>
        <begin position="243"/>
        <end position="248"/>
    </location>
    <ligand>
        <name>Mo-bis(molybdopterin guanine dinucleotide)</name>
        <dbReference type="ChEBI" id="CHEBI:60539"/>
    </ligand>
</feature>
<keyword evidence="5" id="KW-1185">Reference proteome</keyword>
<dbReference type="Gene3D" id="3.40.140.10">
    <property type="entry name" value="Cytidine Deaminase, domain 2"/>
    <property type="match status" value="1"/>
</dbReference>
<dbReference type="Pfam" id="PF02634">
    <property type="entry name" value="FdhD-NarQ"/>
    <property type="match status" value="1"/>
</dbReference>
<keyword evidence="1 3" id="KW-0963">Cytoplasm</keyword>
<feature type="active site" description="Cysteine persulfide intermediate" evidence="3">
    <location>
        <position position="105"/>
    </location>
</feature>
<reference evidence="4 5" key="1">
    <citation type="submission" date="2016-10" db="EMBL/GenBank/DDBJ databases">
        <authorList>
            <person name="de Groot N.N."/>
        </authorList>
    </citation>
    <scope>NUCLEOTIDE SEQUENCE [LARGE SCALE GENOMIC DNA]</scope>
    <source>
        <strain evidence="4 5">DSM 23310</strain>
    </source>
</reference>
<evidence type="ECO:0000256" key="2">
    <source>
        <dbReference type="ARBA" id="ARBA00023150"/>
    </source>
</evidence>
<protein>
    <recommendedName>
        <fullName evidence="3">Sulfur carrier protein FdhD</fullName>
    </recommendedName>
</protein>
<dbReference type="PANTHER" id="PTHR30592">
    <property type="entry name" value="FORMATE DEHYDROGENASE"/>
    <property type="match status" value="1"/>
</dbReference>
<gene>
    <name evidence="3" type="primary">fdhD</name>
    <name evidence="4" type="ORF">SAMN05660923_02150</name>
</gene>
<dbReference type="PIRSF" id="PIRSF015626">
    <property type="entry name" value="FdhD"/>
    <property type="match status" value="1"/>
</dbReference>
<dbReference type="InterPro" id="IPR016193">
    <property type="entry name" value="Cytidine_deaminase-like"/>
</dbReference>